<dbReference type="InterPro" id="IPR045138">
    <property type="entry name" value="MeCP2/MBD4"/>
</dbReference>
<evidence type="ECO:0000256" key="3">
    <source>
        <dbReference type="ARBA" id="ARBA00022763"/>
    </source>
</evidence>
<evidence type="ECO:0000256" key="2">
    <source>
        <dbReference type="ARBA" id="ARBA00022553"/>
    </source>
</evidence>
<dbReference type="STRING" id="145388.A0A0D2JS74"/>
<feature type="transmembrane region" description="Helical" evidence="14">
    <location>
        <begin position="711"/>
        <end position="734"/>
    </location>
</feature>
<feature type="compositionally biased region" description="Gly residues" evidence="13">
    <location>
        <begin position="26"/>
        <end position="46"/>
    </location>
</feature>
<dbReference type="Gene3D" id="1.10.340.30">
    <property type="entry name" value="Hypothetical protein, domain 2"/>
    <property type="match status" value="1"/>
</dbReference>
<dbReference type="KEGG" id="mng:MNEG_6094"/>
<feature type="region of interest" description="Disordered" evidence="13">
    <location>
        <begin position="1"/>
        <end position="73"/>
    </location>
</feature>
<dbReference type="InterPro" id="IPR003265">
    <property type="entry name" value="HhH-GPD_domain"/>
</dbReference>
<keyword evidence="3" id="KW-0227">DNA damage</keyword>
<comment type="subunit">
    <text evidence="9">Interacts with MLH1.</text>
</comment>
<protein>
    <recommendedName>
        <fullName evidence="10">Methyl-CpG-binding domain protein 4</fullName>
    </recommendedName>
    <alternativeName>
        <fullName evidence="11">Methyl-CpG-binding protein MBD4</fullName>
    </alternativeName>
    <alternativeName>
        <fullName evidence="12">Mismatch-specific DNA N-glycosylase</fullName>
    </alternativeName>
</protein>
<evidence type="ECO:0000256" key="14">
    <source>
        <dbReference type="SAM" id="Phobius"/>
    </source>
</evidence>
<keyword evidence="6" id="KW-0234">DNA repair</keyword>
<dbReference type="SUPFAM" id="SSF48150">
    <property type="entry name" value="DNA-glycosylase"/>
    <property type="match status" value="1"/>
</dbReference>
<evidence type="ECO:0000256" key="11">
    <source>
        <dbReference type="ARBA" id="ARBA00076709"/>
    </source>
</evidence>
<dbReference type="PANTHER" id="PTHR15074">
    <property type="entry name" value="METHYL-CPG-BINDING PROTEIN"/>
    <property type="match status" value="1"/>
</dbReference>
<reference evidence="16 17" key="1">
    <citation type="journal article" date="2013" name="BMC Genomics">
        <title>Reconstruction of the lipid metabolism for the microalga Monoraphidium neglectum from its genome sequence reveals characteristics suitable for biofuel production.</title>
        <authorList>
            <person name="Bogen C."/>
            <person name="Al-Dilaimi A."/>
            <person name="Albersmeier A."/>
            <person name="Wichmann J."/>
            <person name="Grundmann M."/>
            <person name="Rupp O."/>
            <person name="Lauersen K.J."/>
            <person name="Blifernez-Klassen O."/>
            <person name="Kalinowski J."/>
            <person name="Goesmann A."/>
            <person name="Mussgnug J.H."/>
            <person name="Kruse O."/>
        </authorList>
    </citation>
    <scope>NUCLEOTIDE SEQUENCE [LARGE SCALE GENOMIC DNA]</scope>
    <source>
        <strain evidence="16 17">SAG 48.87</strain>
    </source>
</reference>
<dbReference type="InterPro" id="IPR011257">
    <property type="entry name" value="DNA_glycosylase"/>
</dbReference>
<evidence type="ECO:0000256" key="10">
    <source>
        <dbReference type="ARBA" id="ARBA00069821"/>
    </source>
</evidence>
<keyword evidence="7" id="KW-0539">Nucleus</keyword>
<evidence type="ECO:0000256" key="8">
    <source>
        <dbReference type="ARBA" id="ARBA00055831"/>
    </source>
</evidence>
<dbReference type="GO" id="GO:0003677">
    <property type="term" value="F:DNA binding"/>
    <property type="evidence" value="ECO:0007669"/>
    <property type="project" value="UniProtKB-KW"/>
</dbReference>
<dbReference type="EMBL" id="KK101179">
    <property type="protein sequence ID" value="KIZ01868.1"/>
    <property type="molecule type" value="Genomic_DNA"/>
</dbReference>
<evidence type="ECO:0000259" key="15">
    <source>
        <dbReference type="Pfam" id="PF00730"/>
    </source>
</evidence>
<gene>
    <name evidence="16" type="ORF">MNEG_6094</name>
</gene>
<dbReference type="GeneID" id="25738970"/>
<keyword evidence="4 16" id="KW-0378">Hydrolase</keyword>
<keyword evidence="14" id="KW-0812">Transmembrane</keyword>
<name>A0A0D2JS74_9CHLO</name>
<dbReference type="GO" id="GO:0016798">
    <property type="term" value="F:hydrolase activity, acting on glycosyl bonds"/>
    <property type="evidence" value="ECO:0007669"/>
    <property type="project" value="UniProtKB-KW"/>
</dbReference>
<keyword evidence="14" id="KW-0472">Membrane</keyword>
<keyword evidence="5" id="KW-0238">DNA-binding</keyword>
<evidence type="ECO:0000256" key="4">
    <source>
        <dbReference type="ARBA" id="ARBA00022801"/>
    </source>
</evidence>
<feature type="compositionally biased region" description="Low complexity" evidence="13">
    <location>
        <begin position="50"/>
        <end position="59"/>
    </location>
</feature>
<evidence type="ECO:0000256" key="7">
    <source>
        <dbReference type="ARBA" id="ARBA00023242"/>
    </source>
</evidence>
<keyword evidence="2" id="KW-0597">Phosphoprotein</keyword>
<evidence type="ECO:0000313" key="16">
    <source>
        <dbReference type="EMBL" id="KIZ01868.1"/>
    </source>
</evidence>
<keyword evidence="17" id="KW-1185">Reference proteome</keyword>
<comment type="subcellular location">
    <subcellularLocation>
        <location evidence="1">Nucleus</location>
    </subcellularLocation>
</comment>
<dbReference type="RefSeq" id="XP_013900887.1">
    <property type="nucleotide sequence ID" value="XM_014045433.1"/>
</dbReference>
<sequence length="753" mass="76550">MRQLLAAAASPSVATGGTPPTRGGSSSDGGGGDDGGGGGGANGGDEAGSREAPAPSRAPAARRHRPKATPLKKGAYAHLLSPGAPDPRLCLWEPPASPYGLIEEELYHNPWKLLLACMLLNKTSGKQARSQGVRLVIWRLFEMCPTPEAAASADQTAIRDLIKPLGLFNKRAAAVQRFSREYLDKQWACPTELHGIGKYAADAYYMFCRGLWREVQPDDKDLLRYRQWLASTDGHGAGLQPAAAATAATAAAAAGAMGPAGAAKAAAAAGVGVSGAPTGGAGLEGGGAAASPSAAAAALLRDQGWTVGLAYTSVDVFAAFEPLFEQLHLGPVNDYVNLVELDGCLRGGCCCSTPVEVQLTLPVQGGRSAAQLEQLVSSFLAEKLPRAMGGVKCIKGLKDAPCSAATAPVAAESRRRLIEEDVSSVPEAVPEGTAQRATVAPANESSFAADGSRPVARRLIAVTSPAGGAPFGAPLRAPTCPPCAACGASAADAGARSLLLGHRGRPAASNGLSAGGVCYCRYDAAGATWALREPACRATLLAKCGASGALLECTTLEAFYSLPQHSQEDARAAQLSDQIAAFLFVDCPPSPPCSCARLRMDGADAPGAQAQCCSDLRAHCAAPFSGLDCDEVDAFCSGASPAPARALDTVRQFVAVKTHSQDCAAPQHARAYTRLAPGGGGGAAPAAALGRPAQALLQQLAGAHSGMSGRAVALLVGAACLAVGASVAGMIALIQFAMVRRQQGAHPLLSSDY</sequence>
<evidence type="ECO:0000256" key="6">
    <source>
        <dbReference type="ARBA" id="ARBA00023204"/>
    </source>
</evidence>
<feature type="domain" description="HhH-GPD" evidence="15">
    <location>
        <begin position="132"/>
        <end position="197"/>
    </location>
</feature>
<dbReference type="GO" id="GO:0005634">
    <property type="term" value="C:nucleus"/>
    <property type="evidence" value="ECO:0007669"/>
    <property type="project" value="UniProtKB-SubCell"/>
</dbReference>
<dbReference type="AlphaFoldDB" id="A0A0D2JS74"/>
<dbReference type="Pfam" id="PF00730">
    <property type="entry name" value="HhH-GPD"/>
    <property type="match status" value="1"/>
</dbReference>
<evidence type="ECO:0000256" key="5">
    <source>
        <dbReference type="ARBA" id="ARBA00023125"/>
    </source>
</evidence>
<dbReference type="OrthoDB" id="10265068at2759"/>
<dbReference type="Proteomes" id="UP000054498">
    <property type="component" value="Unassembled WGS sequence"/>
</dbReference>
<evidence type="ECO:0000256" key="1">
    <source>
        <dbReference type="ARBA" id="ARBA00004123"/>
    </source>
</evidence>
<dbReference type="PANTHER" id="PTHR15074:SF0">
    <property type="entry name" value="METHYL-CPG-BINDING DOMAIN PROTEIN 4-LIKE PROTEIN"/>
    <property type="match status" value="1"/>
</dbReference>
<evidence type="ECO:0000256" key="13">
    <source>
        <dbReference type="SAM" id="MobiDB-lite"/>
    </source>
</evidence>
<keyword evidence="16" id="KW-0326">Glycosidase</keyword>
<proteinExistence type="predicted"/>
<comment type="function">
    <text evidence="8">Mismatch-specific DNA N-glycosylase involved in DNA repair. Has thymine glycosylase activity and is specific for G:T mismatches within methylated and unmethylated CpG sites. Can also remove uracil or 5-fluorouracil in G:U mismatches. Has no lyase activity. Was first identified as methyl-CpG-binding protein.</text>
</comment>
<feature type="region of interest" description="Disordered" evidence="13">
    <location>
        <begin position="421"/>
        <end position="448"/>
    </location>
</feature>
<evidence type="ECO:0000313" key="17">
    <source>
        <dbReference type="Proteomes" id="UP000054498"/>
    </source>
</evidence>
<evidence type="ECO:0000256" key="9">
    <source>
        <dbReference type="ARBA" id="ARBA00062707"/>
    </source>
</evidence>
<dbReference type="GO" id="GO:0006284">
    <property type="term" value="P:base-excision repair"/>
    <property type="evidence" value="ECO:0007669"/>
    <property type="project" value="InterPro"/>
</dbReference>
<organism evidence="16 17">
    <name type="scientific">Monoraphidium neglectum</name>
    <dbReference type="NCBI Taxonomy" id="145388"/>
    <lineage>
        <taxon>Eukaryota</taxon>
        <taxon>Viridiplantae</taxon>
        <taxon>Chlorophyta</taxon>
        <taxon>core chlorophytes</taxon>
        <taxon>Chlorophyceae</taxon>
        <taxon>CS clade</taxon>
        <taxon>Sphaeropleales</taxon>
        <taxon>Selenastraceae</taxon>
        <taxon>Monoraphidium</taxon>
    </lineage>
</organism>
<accession>A0A0D2JS74</accession>
<keyword evidence="14" id="KW-1133">Transmembrane helix</keyword>
<dbReference type="FunFam" id="1.10.340.30:FF:000051">
    <property type="entry name" value="Methyl-CpG-binding domain protein 4"/>
    <property type="match status" value="1"/>
</dbReference>
<evidence type="ECO:0000256" key="12">
    <source>
        <dbReference type="ARBA" id="ARBA00083330"/>
    </source>
</evidence>